<protein>
    <submittedName>
        <fullName evidence="1">Uncharacterized protein</fullName>
    </submittedName>
</protein>
<gene>
    <name evidence="1" type="ORF">MGAL_10B024122</name>
</gene>
<evidence type="ECO:0000313" key="1">
    <source>
        <dbReference type="EMBL" id="VDI48890.1"/>
    </source>
</evidence>
<accession>A0A8B6FI50</accession>
<reference evidence="1" key="1">
    <citation type="submission" date="2018-11" db="EMBL/GenBank/DDBJ databases">
        <authorList>
            <person name="Alioto T."/>
            <person name="Alioto T."/>
        </authorList>
    </citation>
    <scope>NUCLEOTIDE SEQUENCE</scope>
</reference>
<dbReference type="OrthoDB" id="6272897at2759"/>
<name>A0A8B6FI50_MYTGA</name>
<comment type="caution">
    <text evidence="1">The sequence shown here is derived from an EMBL/GenBank/DDBJ whole genome shotgun (WGS) entry which is preliminary data.</text>
</comment>
<evidence type="ECO:0000313" key="2">
    <source>
        <dbReference type="Proteomes" id="UP000596742"/>
    </source>
</evidence>
<dbReference type="Proteomes" id="UP000596742">
    <property type="component" value="Unassembled WGS sequence"/>
</dbReference>
<proteinExistence type="predicted"/>
<dbReference type="AlphaFoldDB" id="A0A8B6FI50"/>
<sequence>MESSLSTKVQITIWSSVEQFFHTKKCHLATWVSPDMNTENQIHHVCISKKFMRSLQDVQDKRGADAATDHHLVVAKVKLKINKHQNVEATGKRFNISMLASKTKKSNSR</sequence>
<keyword evidence="2" id="KW-1185">Reference proteome</keyword>
<organism evidence="1 2">
    <name type="scientific">Mytilus galloprovincialis</name>
    <name type="common">Mediterranean mussel</name>
    <dbReference type="NCBI Taxonomy" id="29158"/>
    <lineage>
        <taxon>Eukaryota</taxon>
        <taxon>Metazoa</taxon>
        <taxon>Spiralia</taxon>
        <taxon>Lophotrochozoa</taxon>
        <taxon>Mollusca</taxon>
        <taxon>Bivalvia</taxon>
        <taxon>Autobranchia</taxon>
        <taxon>Pteriomorphia</taxon>
        <taxon>Mytilida</taxon>
        <taxon>Mytiloidea</taxon>
        <taxon>Mytilidae</taxon>
        <taxon>Mytilinae</taxon>
        <taxon>Mytilus</taxon>
    </lineage>
</organism>
<dbReference type="EMBL" id="UYJE01006782">
    <property type="protein sequence ID" value="VDI48890.1"/>
    <property type="molecule type" value="Genomic_DNA"/>
</dbReference>